<keyword evidence="3" id="KW-0964">Secreted</keyword>
<sequence>MQTMVKYNAILFIFVSVVLLSIIILVCDAIESDDESSKTYIVYMGSLSKGTSYYPTSHHQSMLQQIIDGSNAENRLVRSYNRSFNGFAAILNDQQREKLIGMRGVVSVFQCQNYHLKTTRSWDFLGFPQSIKRDKLLESGLVVGVIDSGIWPESKSFTDKGLGPIPKKWRGVCAGGGNFTCNKKIIGARSYGSDQSARDYGGHGTHTASTASGREVEGVSFYDLAKGTARGGVPSSKIVVYKVCDKDGNCSGKDILAAFDDAIADGVDIITISIGSQIAVEFLKDPIAIGSFHAMEKGILTVQAAGNSGPKPSSVSSVAPWLFSIAATTVDRQFIDKLILGNGKTFIGKSINIVPSNGTKFPIVVCNAQACPRGYGSPEMCECIDKNMVNGKLVLCGTPGGEVLAYANGAIGSILNVTHSKNDAPQVSLKPTLNLDTKDYVLVQSYTNSTKYPVAEILKSEIFHDNNAPTVASFSSRGPNPLVLEIMKPDISAPGVDILAAYSPLAPPSDDINDKRQVKYSIESGTSMACPHVAGVVAYVKSFHPDWSPASIKSAIMTTAKPVNGTYNDLAGEFAYGSGNVNPKQAVDPGLVYDITKEDYVRMLCNYGYDANKIKQISGENSSCHGASNRSFVKDINYPALVIPVESHKNFNVKIHRTVTNVGSPNSSYTATVIPIQNIKISVEPKILSFRSLNEKQSFVVTVVGGAESKQMVSSSSLVWSDGTHRVKSPIIVQRLS</sequence>
<evidence type="ECO:0000256" key="7">
    <source>
        <dbReference type="ARBA" id="ARBA00022825"/>
    </source>
</evidence>
<dbReference type="InterPro" id="IPR036852">
    <property type="entry name" value="Peptidase_S8/S53_dom_sf"/>
</dbReference>
<dbReference type="InterPro" id="IPR041469">
    <property type="entry name" value="Subtilisin-like_FN3"/>
</dbReference>
<evidence type="ECO:0000256" key="9">
    <source>
        <dbReference type="PIRSR" id="PIRSR615500-1"/>
    </source>
</evidence>
<dbReference type="PRINTS" id="PR00723">
    <property type="entry name" value="SUBTILISIN"/>
</dbReference>
<dbReference type="InterPro" id="IPR010259">
    <property type="entry name" value="S8pro/Inhibitor_I9"/>
</dbReference>
<dbReference type="InterPro" id="IPR023828">
    <property type="entry name" value="Peptidase_S8_Ser-AS"/>
</dbReference>
<feature type="signal peptide" evidence="11">
    <location>
        <begin position="1"/>
        <end position="29"/>
    </location>
</feature>
<gene>
    <name evidence="15" type="ORF">MtrunA17_Chr8g0334521</name>
</gene>
<evidence type="ECO:0000259" key="12">
    <source>
        <dbReference type="Pfam" id="PF00082"/>
    </source>
</evidence>
<feature type="domain" description="Peptidase S8/S53" evidence="12">
    <location>
        <begin position="139"/>
        <end position="577"/>
    </location>
</feature>
<dbReference type="GO" id="GO:0006508">
    <property type="term" value="P:proteolysis"/>
    <property type="evidence" value="ECO:0007669"/>
    <property type="project" value="UniProtKB-KW"/>
</dbReference>
<feature type="active site" description="Charge relay system" evidence="9 10">
    <location>
        <position position="203"/>
    </location>
</feature>
<proteinExistence type="inferred from homology"/>
<dbReference type="GO" id="GO:0005576">
    <property type="term" value="C:extracellular region"/>
    <property type="evidence" value="ECO:0007669"/>
    <property type="project" value="UniProtKB-SubCell"/>
</dbReference>
<evidence type="ECO:0000256" key="11">
    <source>
        <dbReference type="SAM" id="SignalP"/>
    </source>
</evidence>
<dbReference type="Pfam" id="PF05922">
    <property type="entry name" value="Inhibitor_I9"/>
    <property type="match status" value="1"/>
</dbReference>
<feature type="domain" description="Inhibitor I9" evidence="13">
    <location>
        <begin position="39"/>
        <end position="116"/>
    </location>
</feature>
<evidence type="ECO:0000256" key="2">
    <source>
        <dbReference type="ARBA" id="ARBA00011073"/>
    </source>
</evidence>
<dbReference type="InterPro" id="IPR000209">
    <property type="entry name" value="Peptidase_S8/S53_dom"/>
</dbReference>
<dbReference type="Gene3D" id="3.40.50.200">
    <property type="entry name" value="Peptidase S8/S53 domain"/>
    <property type="match status" value="1"/>
</dbReference>
<dbReference type="Proteomes" id="UP000265566">
    <property type="component" value="Chromosome 8"/>
</dbReference>
<reference evidence="16" key="1">
    <citation type="journal article" date="2018" name="Nat. Plants">
        <title>Whole-genome landscape of Medicago truncatula symbiotic genes.</title>
        <authorList>
            <person name="Pecrix Y."/>
            <person name="Staton S.E."/>
            <person name="Sallet E."/>
            <person name="Lelandais-Briere C."/>
            <person name="Moreau S."/>
            <person name="Carrere S."/>
            <person name="Blein T."/>
            <person name="Jardinaud M.F."/>
            <person name="Latrasse D."/>
            <person name="Zouine M."/>
            <person name="Zahm M."/>
            <person name="Kreplak J."/>
            <person name="Mayjonade B."/>
            <person name="Satge C."/>
            <person name="Perez M."/>
            <person name="Cauet S."/>
            <person name="Marande W."/>
            <person name="Chantry-Darmon C."/>
            <person name="Lopez-Roques C."/>
            <person name="Bouchez O."/>
            <person name="Berard A."/>
            <person name="Debelle F."/>
            <person name="Munos S."/>
            <person name="Bendahmane A."/>
            <person name="Berges H."/>
            <person name="Niebel A."/>
            <person name="Buitink J."/>
            <person name="Frugier F."/>
            <person name="Benhamed M."/>
            <person name="Crespi M."/>
            <person name="Gouzy J."/>
            <person name="Gamas P."/>
        </authorList>
    </citation>
    <scope>NUCLEOTIDE SEQUENCE [LARGE SCALE GENOMIC DNA]</scope>
    <source>
        <strain evidence="16">cv. Jemalong A17</strain>
    </source>
</reference>
<evidence type="ECO:0000256" key="4">
    <source>
        <dbReference type="ARBA" id="ARBA00022670"/>
    </source>
</evidence>
<dbReference type="GO" id="GO:0004252">
    <property type="term" value="F:serine-type endopeptidase activity"/>
    <property type="evidence" value="ECO:0007669"/>
    <property type="project" value="UniProtKB-UniRule"/>
</dbReference>
<evidence type="ECO:0000256" key="6">
    <source>
        <dbReference type="ARBA" id="ARBA00022801"/>
    </source>
</evidence>
<dbReference type="AlphaFoldDB" id="A0A396G9P4"/>
<dbReference type="InterPro" id="IPR037045">
    <property type="entry name" value="S8pro/Inhibitor_I9_sf"/>
</dbReference>
<comment type="subcellular location">
    <subcellularLocation>
        <location evidence="1">Secreted</location>
    </subcellularLocation>
</comment>
<feature type="domain" description="Subtilisin-like protease fibronectin type-III" evidence="14">
    <location>
        <begin position="635"/>
        <end position="733"/>
    </location>
</feature>
<dbReference type="FunFam" id="2.60.40.2310:FF:000001">
    <property type="entry name" value="Subtilisin-like protease SBT1.5"/>
    <property type="match status" value="1"/>
</dbReference>
<evidence type="ECO:0000259" key="13">
    <source>
        <dbReference type="Pfam" id="PF05922"/>
    </source>
</evidence>
<feature type="active site" description="Charge relay system" evidence="9 10">
    <location>
        <position position="527"/>
    </location>
</feature>
<dbReference type="Gramene" id="rna44512">
    <property type="protein sequence ID" value="RHN38559.1"/>
    <property type="gene ID" value="gene44512"/>
</dbReference>
<name>A0A396G9P4_MEDTR</name>
<dbReference type="Pfam" id="PF00082">
    <property type="entry name" value="Peptidase_S8"/>
    <property type="match status" value="1"/>
</dbReference>
<dbReference type="EC" id="3.4.21.25" evidence="15"/>
<organism evidence="15 16">
    <name type="scientific">Medicago truncatula</name>
    <name type="common">Barrel medic</name>
    <name type="synonym">Medicago tribuloides</name>
    <dbReference type="NCBI Taxonomy" id="3880"/>
    <lineage>
        <taxon>Eukaryota</taxon>
        <taxon>Viridiplantae</taxon>
        <taxon>Streptophyta</taxon>
        <taxon>Embryophyta</taxon>
        <taxon>Tracheophyta</taxon>
        <taxon>Spermatophyta</taxon>
        <taxon>Magnoliopsida</taxon>
        <taxon>eudicotyledons</taxon>
        <taxon>Gunneridae</taxon>
        <taxon>Pentapetalae</taxon>
        <taxon>rosids</taxon>
        <taxon>fabids</taxon>
        <taxon>Fabales</taxon>
        <taxon>Fabaceae</taxon>
        <taxon>Papilionoideae</taxon>
        <taxon>50 kb inversion clade</taxon>
        <taxon>NPAAA clade</taxon>
        <taxon>Hologalegina</taxon>
        <taxon>IRL clade</taxon>
        <taxon>Trifolieae</taxon>
        <taxon>Medicago</taxon>
    </lineage>
</organism>
<dbReference type="InterPro" id="IPR045051">
    <property type="entry name" value="SBT"/>
</dbReference>
<keyword evidence="7 10" id="KW-0720">Serine protease</keyword>
<comment type="caution">
    <text evidence="15">The sequence shown here is derived from an EMBL/GenBank/DDBJ whole genome shotgun (WGS) entry which is preliminary data.</text>
</comment>
<keyword evidence="6 10" id="KW-0378">Hydrolase</keyword>
<accession>A0A396G9P4</accession>
<evidence type="ECO:0000313" key="15">
    <source>
        <dbReference type="EMBL" id="RHN38559.1"/>
    </source>
</evidence>
<dbReference type="InterPro" id="IPR034197">
    <property type="entry name" value="Peptidases_S8_3"/>
</dbReference>
<dbReference type="Gene3D" id="3.30.70.80">
    <property type="entry name" value="Peptidase S8 propeptide/proteinase inhibitor I9"/>
    <property type="match status" value="1"/>
</dbReference>
<dbReference type="PROSITE" id="PS00138">
    <property type="entry name" value="SUBTILASE_SER"/>
    <property type="match status" value="1"/>
</dbReference>
<protein>
    <submittedName>
        <fullName evidence="15">Putative cucumisin</fullName>
        <ecNumber evidence="15">3.4.21.25</ecNumber>
    </submittedName>
</protein>
<dbReference type="Gene3D" id="3.50.30.30">
    <property type="match status" value="1"/>
</dbReference>
<feature type="active site" description="Charge relay system" evidence="9 10">
    <location>
        <position position="147"/>
    </location>
</feature>
<evidence type="ECO:0000256" key="3">
    <source>
        <dbReference type="ARBA" id="ARBA00022525"/>
    </source>
</evidence>
<dbReference type="CDD" id="cd02120">
    <property type="entry name" value="PA_subtilisin_like"/>
    <property type="match status" value="1"/>
</dbReference>
<keyword evidence="4 10" id="KW-0645">Protease</keyword>
<keyword evidence="8" id="KW-0325">Glycoprotein</keyword>
<dbReference type="Gene3D" id="2.60.40.2310">
    <property type="match status" value="1"/>
</dbReference>
<dbReference type="EMBL" id="PSQE01000008">
    <property type="protein sequence ID" value="RHN38559.1"/>
    <property type="molecule type" value="Genomic_DNA"/>
</dbReference>
<evidence type="ECO:0000256" key="1">
    <source>
        <dbReference type="ARBA" id="ARBA00004613"/>
    </source>
</evidence>
<evidence type="ECO:0000256" key="8">
    <source>
        <dbReference type="ARBA" id="ARBA00023180"/>
    </source>
</evidence>
<comment type="similarity">
    <text evidence="2 10">Belongs to the peptidase S8 family.</text>
</comment>
<dbReference type="CDD" id="cd04852">
    <property type="entry name" value="Peptidases_S8_3"/>
    <property type="match status" value="1"/>
</dbReference>
<evidence type="ECO:0000313" key="16">
    <source>
        <dbReference type="Proteomes" id="UP000265566"/>
    </source>
</evidence>
<dbReference type="PANTHER" id="PTHR10795">
    <property type="entry name" value="PROPROTEIN CONVERTASE SUBTILISIN/KEXIN"/>
    <property type="match status" value="1"/>
</dbReference>
<feature type="chain" id="PRO_5017291556" evidence="11">
    <location>
        <begin position="30"/>
        <end position="737"/>
    </location>
</feature>
<evidence type="ECO:0000256" key="10">
    <source>
        <dbReference type="PROSITE-ProRule" id="PRU01240"/>
    </source>
</evidence>
<dbReference type="Pfam" id="PF17766">
    <property type="entry name" value="fn3_6"/>
    <property type="match status" value="1"/>
</dbReference>
<dbReference type="InterPro" id="IPR015500">
    <property type="entry name" value="Peptidase_S8_subtilisin-rel"/>
</dbReference>
<keyword evidence="5 11" id="KW-0732">Signal</keyword>
<evidence type="ECO:0000259" key="14">
    <source>
        <dbReference type="Pfam" id="PF17766"/>
    </source>
</evidence>
<dbReference type="PROSITE" id="PS51892">
    <property type="entry name" value="SUBTILASE"/>
    <property type="match status" value="1"/>
</dbReference>
<evidence type="ECO:0000256" key="5">
    <source>
        <dbReference type="ARBA" id="ARBA00022729"/>
    </source>
</evidence>
<dbReference type="SUPFAM" id="SSF52743">
    <property type="entry name" value="Subtilisin-like"/>
    <property type="match status" value="1"/>
</dbReference>